<evidence type="ECO:0000313" key="1">
    <source>
        <dbReference type="EMBL" id="HEM67762.1"/>
    </source>
</evidence>
<name>A0A7J2U6C6_9CREN</name>
<sequence>MIYTLVGLFKGDKFSYGRALVSPKYLPSFASMRIGYELNCREKLEKAFTVEIPHIGKVLVDAICTVESAIISNGFIERSAVFHLVDEPFLRKLECDVILGLDTIIWWGLIVDEVNGKVYSTIAKRFPTINIYR</sequence>
<accession>A0A7J2U6C6</accession>
<dbReference type="AlphaFoldDB" id="A0A7J2U6C6"/>
<dbReference type="EMBL" id="DSEU01000066">
    <property type="protein sequence ID" value="HEM67762.1"/>
    <property type="molecule type" value="Genomic_DNA"/>
</dbReference>
<proteinExistence type="predicted"/>
<comment type="caution">
    <text evidence="1">The sequence shown here is derived from an EMBL/GenBank/DDBJ whole genome shotgun (WGS) entry which is preliminary data.</text>
</comment>
<reference evidence="1" key="1">
    <citation type="journal article" date="2020" name="mSystems">
        <title>Genome- and Community-Level Interaction Insights into Carbon Utilization and Element Cycling Functions of Hydrothermarchaeota in Hydrothermal Sediment.</title>
        <authorList>
            <person name="Zhou Z."/>
            <person name="Liu Y."/>
            <person name="Xu W."/>
            <person name="Pan J."/>
            <person name="Luo Z.H."/>
            <person name="Li M."/>
        </authorList>
    </citation>
    <scope>NUCLEOTIDE SEQUENCE [LARGE SCALE GENOMIC DNA]</scope>
    <source>
        <strain evidence="1">SpSt-125</strain>
    </source>
</reference>
<protein>
    <submittedName>
        <fullName evidence="1">Uncharacterized protein</fullName>
    </submittedName>
</protein>
<organism evidence="1">
    <name type="scientific">Ignisphaera aggregans</name>
    <dbReference type="NCBI Taxonomy" id="334771"/>
    <lineage>
        <taxon>Archaea</taxon>
        <taxon>Thermoproteota</taxon>
        <taxon>Thermoprotei</taxon>
        <taxon>Desulfurococcales</taxon>
        <taxon>Desulfurococcaceae</taxon>
        <taxon>Ignisphaera</taxon>
    </lineage>
</organism>
<gene>
    <name evidence="1" type="ORF">ENO26_09420</name>
</gene>